<dbReference type="AlphaFoldDB" id="A0A7S3ERK0"/>
<organism evidence="1">
    <name type="scientific">Haptolina ericina</name>
    <dbReference type="NCBI Taxonomy" id="156174"/>
    <lineage>
        <taxon>Eukaryota</taxon>
        <taxon>Haptista</taxon>
        <taxon>Haptophyta</taxon>
        <taxon>Prymnesiophyceae</taxon>
        <taxon>Prymnesiales</taxon>
        <taxon>Prymnesiaceae</taxon>
        <taxon>Haptolina</taxon>
    </lineage>
</organism>
<accession>A0A7S3ERK0</accession>
<gene>
    <name evidence="1" type="ORF">HERI1096_LOCUS1806</name>
</gene>
<reference evidence="1" key="1">
    <citation type="submission" date="2021-01" db="EMBL/GenBank/DDBJ databases">
        <authorList>
            <person name="Corre E."/>
            <person name="Pelletier E."/>
            <person name="Niang G."/>
            <person name="Scheremetjew M."/>
            <person name="Finn R."/>
            <person name="Kale V."/>
            <person name="Holt S."/>
            <person name="Cochrane G."/>
            <person name="Meng A."/>
            <person name="Brown T."/>
            <person name="Cohen L."/>
        </authorList>
    </citation>
    <scope>NUCLEOTIDE SEQUENCE</scope>
    <source>
        <strain evidence="1">CCMP281</strain>
    </source>
</reference>
<sequence>MQAQCGIPVHRRVVGALYAIRPAAMDFQGLWKELQVYRRQQWHFQHYGEQTALACYFKNRSRTLPCSYLVDLGNPSTSTCTPGATPTTCMRKHTQNCIRWSGFTMSKSCILTPREKCDGLAGTAVCSLVSQHVKEHCMWANIATSVRAVHFKGRIKPWPVGNPKRYNWMCRNLQAGALRVQLPDGSRPMLALDDDLHWDPTLKRCLSVQRGIAVQWAGERKVGFMRERKCCHFETIMSAWWHEMLGKEG</sequence>
<protein>
    <submittedName>
        <fullName evidence="1">Uncharacterized protein</fullName>
    </submittedName>
</protein>
<proteinExistence type="predicted"/>
<dbReference type="EMBL" id="HBHX01003233">
    <property type="protein sequence ID" value="CAE0099714.1"/>
    <property type="molecule type" value="Transcribed_RNA"/>
</dbReference>
<evidence type="ECO:0000313" key="1">
    <source>
        <dbReference type="EMBL" id="CAE0099714.1"/>
    </source>
</evidence>
<name>A0A7S3ERK0_9EUKA</name>